<dbReference type="Pfam" id="PF07484">
    <property type="entry name" value="Collar"/>
    <property type="match status" value="3"/>
</dbReference>
<evidence type="ECO:0000313" key="3">
    <source>
        <dbReference type="Proteomes" id="UP000234789"/>
    </source>
</evidence>
<organism evidence="2 3">
    <name type="scientific">Paenibacillus pasadenensis</name>
    <dbReference type="NCBI Taxonomy" id="217090"/>
    <lineage>
        <taxon>Bacteria</taxon>
        <taxon>Bacillati</taxon>
        <taxon>Bacillota</taxon>
        <taxon>Bacilli</taxon>
        <taxon>Bacillales</taxon>
        <taxon>Paenibacillaceae</taxon>
        <taxon>Paenibacillus</taxon>
    </lineage>
</organism>
<name>A0A2N5NCT6_9BACL</name>
<dbReference type="Gene3D" id="3.90.1340.10">
    <property type="entry name" value="Phage tail collar domain"/>
    <property type="match status" value="3"/>
</dbReference>
<protein>
    <submittedName>
        <fullName evidence="2">Microcystin dependent protein</fullName>
    </submittedName>
</protein>
<reference evidence="2 3" key="1">
    <citation type="submission" date="2017-05" db="EMBL/GenBank/DDBJ databases">
        <title>Functional genome analysis of Paenibacillus pasadenensis strain R16: insights on endophytic life style and antifungal activity.</title>
        <authorList>
            <person name="Passera A."/>
            <person name="Marcolungo L."/>
            <person name="Casati P."/>
            <person name="Brasca M."/>
            <person name="Quaglino F."/>
            <person name="Delledonne M."/>
        </authorList>
    </citation>
    <scope>NUCLEOTIDE SEQUENCE [LARGE SCALE GENOMIC DNA]</scope>
    <source>
        <strain evidence="2 3">R16</strain>
    </source>
</reference>
<dbReference type="SUPFAM" id="SSF88874">
    <property type="entry name" value="Receptor-binding domain of short tail fibre protein gp12"/>
    <property type="match status" value="3"/>
</dbReference>
<dbReference type="EMBL" id="NFEZ01000001">
    <property type="protein sequence ID" value="PLT48166.1"/>
    <property type="molecule type" value="Genomic_DNA"/>
</dbReference>
<dbReference type="AlphaFoldDB" id="A0A2N5NCT6"/>
<feature type="domain" description="Phage tail collar" evidence="1">
    <location>
        <begin position="220"/>
        <end position="265"/>
    </location>
</feature>
<evidence type="ECO:0000313" key="2">
    <source>
        <dbReference type="EMBL" id="PLT48166.1"/>
    </source>
</evidence>
<gene>
    <name evidence="2" type="ORF">B8V81_0298</name>
</gene>
<feature type="domain" description="Phage tail collar" evidence="1">
    <location>
        <begin position="129"/>
        <end position="180"/>
    </location>
</feature>
<evidence type="ECO:0000259" key="1">
    <source>
        <dbReference type="Pfam" id="PF07484"/>
    </source>
</evidence>
<dbReference type="Proteomes" id="UP000234789">
    <property type="component" value="Unassembled WGS sequence"/>
</dbReference>
<accession>A0A2N5NCT6</accession>
<proteinExistence type="predicted"/>
<sequence>MPALLRRTLVLAMAVLIALGGGLLPAPPKANAASGIEPMLGQVALFATDFAPRGWTYCDGRLLSIQSNTALFSLLGTNYGGDGKSTFALPDLRDEDPMGGVGYYIAVRGAFPNRDETADMPGQIGVNIGEAVLFAGSFAPGGFLSANGGTLAIREHSALYSLVGTTYGGDGSSTFALPNVADVDGVKVLVAHKGGFPDPQVSTYPQELAYMGMVSMHAGAARWPQAVGQTIQISENEALFSVLYARFGGDGIRIFQLPDLRGKLPFPAYLAETGIYPVREGGLRAAGGRRQLQL</sequence>
<comment type="caution">
    <text evidence="2">The sequence shown here is derived from an EMBL/GenBank/DDBJ whole genome shotgun (WGS) entry which is preliminary data.</text>
</comment>
<feature type="domain" description="Phage tail collar" evidence="1">
    <location>
        <begin position="41"/>
        <end position="95"/>
    </location>
</feature>
<keyword evidence="3" id="KW-1185">Reference proteome</keyword>
<dbReference type="InterPro" id="IPR037053">
    <property type="entry name" value="Phage_tail_collar_dom_sf"/>
</dbReference>
<dbReference type="InterPro" id="IPR011083">
    <property type="entry name" value="Phage_tail_collar_dom"/>
</dbReference>